<feature type="domain" description="Frizzled/Smoothened 7TM" evidence="3">
    <location>
        <begin position="3"/>
        <end position="62"/>
    </location>
</feature>
<dbReference type="AlphaFoldDB" id="A0A914VV51"/>
<keyword evidence="2" id="KW-0812">Transmembrane</keyword>
<keyword evidence="2" id="KW-1133">Transmembrane helix</keyword>
<proteinExistence type="predicted"/>
<dbReference type="WBParaSite" id="PSAMB.scaffold252size61180.g4033.t1">
    <property type="protein sequence ID" value="PSAMB.scaffold252size61180.g4033.t1"/>
    <property type="gene ID" value="PSAMB.scaffold252size61180.g4033"/>
</dbReference>
<evidence type="ECO:0000313" key="4">
    <source>
        <dbReference type="Proteomes" id="UP000887566"/>
    </source>
</evidence>
<dbReference type="Gene3D" id="1.20.1070.10">
    <property type="entry name" value="Rhodopsin 7-helix transmembrane proteins"/>
    <property type="match status" value="1"/>
</dbReference>
<keyword evidence="2" id="KW-0472">Membrane</keyword>
<evidence type="ECO:0000256" key="2">
    <source>
        <dbReference type="SAM" id="Phobius"/>
    </source>
</evidence>
<dbReference type="InterPro" id="IPR000539">
    <property type="entry name" value="Frizzled/Smoothened_7TM"/>
</dbReference>
<dbReference type="GO" id="GO:0016020">
    <property type="term" value="C:membrane"/>
    <property type="evidence" value="ECO:0007669"/>
    <property type="project" value="InterPro"/>
</dbReference>
<reference evidence="5" key="1">
    <citation type="submission" date="2022-11" db="UniProtKB">
        <authorList>
            <consortium name="WormBaseParasite"/>
        </authorList>
    </citation>
    <scope>IDENTIFICATION</scope>
</reference>
<evidence type="ECO:0000256" key="1">
    <source>
        <dbReference type="ARBA" id="ARBA00023170"/>
    </source>
</evidence>
<feature type="transmembrane region" description="Helical" evidence="2">
    <location>
        <begin position="24"/>
        <end position="47"/>
    </location>
</feature>
<evidence type="ECO:0000259" key="3">
    <source>
        <dbReference type="Pfam" id="PF01534"/>
    </source>
</evidence>
<keyword evidence="1" id="KW-0675">Receptor</keyword>
<dbReference type="Proteomes" id="UP000887566">
    <property type="component" value="Unplaced"/>
</dbReference>
<name>A0A914VV51_9BILA</name>
<dbReference type="Pfam" id="PF01534">
    <property type="entry name" value="Frizzled"/>
    <property type="match status" value="1"/>
</dbReference>
<feature type="transmembrane region" description="Helical" evidence="2">
    <location>
        <begin position="67"/>
        <end position="87"/>
    </location>
</feature>
<organism evidence="4 5">
    <name type="scientific">Plectus sambesii</name>
    <dbReference type="NCBI Taxonomy" id="2011161"/>
    <lineage>
        <taxon>Eukaryota</taxon>
        <taxon>Metazoa</taxon>
        <taxon>Ecdysozoa</taxon>
        <taxon>Nematoda</taxon>
        <taxon>Chromadorea</taxon>
        <taxon>Plectida</taxon>
        <taxon>Plectina</taxon>
        <taxon>Plectoidea</taxon>
        <taxon>Plectidae</taxon>
        <taxon>Plectus</taxon>
    </lineage>
</organism>
<protein>
    <submittedName>
        <fullName evidence="5">Frizzled/Smoothened transmembrane domain-containing protein</fullName>
    </submittedName>
</protein>
<dbReference type="GO" id="GO:0007166">
    <property type="term" value="P:cell surface receptor signaling pathway"/>
    <property type="evidence" value="ECO:0007669"/>
    <property type="project" value="InterPro"/>
</dbReference>
<evidence type="ECO:0000313" key="5">
    <source>
        <dbReference type="WBParaSite" id="PSAMB.scaffold252size61180.g4033.t1"/>
    </source>
</evidence>
<sequence length="165" mass="17308">MAQTIHGDPLTGVCLVGAQSPTGLLVFVAGRELALITLSAVALFFGFFGQSRRSEPSSSSTNASTGLIAACYIPLGCVLFYCFYVQSSAEGTSPPLSSSLVRVGCDLGLGLLAGTSCLGWILFSALRANTSARPDKTAYMAPLHPPSQVSTSRYPPQQHYFNAPL</sequence>
<keyword evidence="4" id="KW-1185">Reference proteome</keyword>
<accession>A0A914VV51</accession>
<feature type="transmembrane region" description="Helical" evidence="2">
    <location>
        <begin position="107"/>
        <end position="126"/>
    </location>
</feature>